<dbReference type="Proteomes" id="UP000594263">
    <property type="component" value="Unplaced"/>
</dbReference>
<dbReference type="EnsemblPlants" id="Kaladp0091s0021.1.v1.1">
    <property type="protein sequence ID" value="Kaladp0091s0021.1.v1.1.CDS.1"/>
    <property type="gene ID" value="Kaladp0091s0021.v1.1"/>
</dbReference>
<dbReference type="Gramene" id="Kaladp0091s0021.2.v1.1">
    <property type="protein sequence ID" value="Kaladp0091s0021.2.v1.1.CDS.1"/>
    <property type="gene ID" value="Kaladp0091s0021.v1.1"/>
</dbReference>
<protein>
    <recommendedName>
        <fullName evidence="4">BZIP domain-containing protein</fullName>
    </recommendedName>
</protein>
<reference evidence="2" key="1">
    <citation type="submission" date="2021-01" db="UniProtKB">
        <authorList>
            <consortium name="EnsemblPlants"/>
        </authorList>
    </citation>
    <scope>IDENTIFICATION</scope>
</reference>
<sequence>MEDLKINDDVLNRRLKNRERQRRYRARKRLEAVSTNADATIQQPEPFIISQEVKGAEVQKQVARAPVNDMSRIYCKRDWKKDARVAHLTRRPASVSTGSTNSPAGPSHESEAPHLLLQLRGETSFGSESHVKNPPIVDKSETKTSAPIRRDWKAAARSKTK</sequence>
<dbReference type="Gramene" id="Kaladp0091s0021.1.v1.1">
    <property type="protein sequence ID" value="Kaladp0091s0021.1.v1.1.CDS.1"/>
    <property type="gene ID" value="Kaladp0091s0021.v1.1"/>
</dbReference>
<dbReference type="EnsemblPlants" id="Kaladp0091s0021.2.v1.1">
    <property type="protein sequence ID" value="Kaladp0091s0021.2.v1.1.CDS.1"/>
    <property type="gene ID" value="Kaladp0091s0021.v1.1"/>
</dbReference>
<feature type="compositionally biased region" description="Polar residues" evidence="1">
    <location>
        <begin position="94"/>
        <end position="104"/>
    </location>
</feature>
<evidence type="ECO:0008006" key="4">
    <source>
        <dbReference type="Google" id="ProtNLM"/>
    </source>
</evidence>
<accession>A0A7N0UW54</accession>
<organism evidence="2 3">
    <name type="scientific">Kalanchoe fedtschenkoi</name>
    <name type="common">Lavender scallops</name>
    <name type="synonym">South American air plant</name>
    <dbReference type="NCBI Taxonomy" id="63787"/>
    <lineage>
        <taxon>Eukaryota</taxon>
        <taxon>Viridiplantae</taxon>
        <taxon>Streptophyta</taxon>
        <taxon>Embryophyta</taxon>
        <taxon>Tracheophyta</taxon>
        <taxon>Spermatophyta</taxon>
        <taxon>Magnoliopsida</taxon>
        <taxon>eudicotyledons</taxon>
        <taxon>Gunneridae</taxon>
        <taxon>Pentapetalae</taxon>
        <taxon>Saxifragales</taxon>
        <taxon>Crassulaceae</taxon>
        <taxon>Kalanchoe</taxon>
    </lineage>
</organism>
<evidence type="ECO:0000313" key="3">
    <source>
        <dbReference type="Proteomes" id="UP000594263"/>
    </source>
</evidence>
<dbReference type="AlphaFoldDB" id="A0A7N0UW54"/>
<name>A0A7N0UW54_KALFE</name>
<dbReference type="OMA" id="PREYVMP"/>
<evidence type="ECO:0000313" key="2">
    <source>
        <dbReference type="EnsemblPlants" id="Kaladp0091s0021.2.v1.1.CDS.1"/>
    </source>
</evidence>
<keyword evidence="3" id="KW-1185">Reference proteome</keyword>
<feature type="region of interest" description="Disordered" evidence="1">
    <location>
        <begin position="85"/>
        <end position="161"/>
    </location>
</feature>
<proteinExistence type="predicted"/>
<evidence type="ECO:0000256" key="1">
    <source>
        <dbReference type="SAM" id="MobiDB-lite"/>
    </source>
</evidence>
<feature type="compositionally biased region" description="Basic and acidic residues" evidence="1">
    <location>
        <begin position="138"/>
        <end position="154"/>
    </location>
</feature>